<dbReference type="GO" id="GO:0042586">
    <property type="term" value="F:peptide deformylase activity"/>
    <property type="evidence" value="ECO:0007669"/>
    <property type="project" value="InterPro"/>
</dbReference>
<sequence>MAIRPLVSHLDPLLRTPSQTVDPVSPEVRAAVRDLWETLATQKGVALAAPQIGLSLRL</sequence>
<organism evidence="2">
    <name type="scientific">mine drainage metagenome</name>
    <dbReference type="NCBI Taxonomy" id="410659"/>
    <lineage>
        <taxon>unclassified sequences</taxon>
        <taxon>metagenomes</taxon>
        <taxon>ecological metagenomes</taxon>
    </lineage>
</organism>
<proteinExistence type="inferred from homology"/>
<reference evidence="2" key="2">
    <citation type="journal article" date="2014" name="ISME J.">
        <title>Microbial stratification in low pH oxic and suboxic macroscopic growths along an acid mine drainage.</title>
        <authorList>
            <person name="Mendez-Garcia C."/>
            <person name="Mesa V."/>
            <person name="Sprenger R.R."/>
            <person name="Richter M."/>
            <person name="Diez M.S."/>
            <person name="Solano J."/>
            <person name="Bargiela R."/>
            <person name="Golyshina O.V."/>
            <person name="Manteca A."/>
            <person name="Ramos J.L."/>
            <person name="Gallego J.R."/>
            <person name="Llorente I."/>
            <person name="Martins Dos Santos V.A."/>
            <person name="Jensen O.N."/>
            <person name="Pelaez A.I."/>
            <person name="Sanchez J."/>
            <person name="Ferrer M."/>
        </authorList>
    </citation>
    <scope>NUCLEOTIDE SEQUENCE</scope>
</reference>
<comment type="similarity">
    <text evidence="1">Belongs to the polypeptide deformylase family.</text>
</comment>
<name>T1CE62_9ZZZZ</name>
<evidence type="ECO:0000256" key="1">
    <source>
        <dbReference type="ARBA" id="ARBA00010759"/>
    </source>
</evidence>
<dbReference type="Pfam" id="PF01327">
    <property type="entry name" value="Pep_deformylase"/>
    <property type="match status" value="1"/>
</dbReference>
<dbReference type="EMBL" id="AUZY01004119">
    <property type="protein sequence ID" value="EQD65035.1"/>
    <property type="molecule type" value="Genomic_DNA"/>
</dbReference>
<evidence type="ECO:0000313" key="2">
    <source>
        <dbReference type="EMBL" id="EQD65035.1"/>
    </source>
</evidence>
<dbReference type="Gene3D" id="3.90.45.10">
    <property type="entry name" value="Peptide deformylase"/>
    <property type="match status" value="1"/>
</dbReference>
<dbReference type="SUPFAM" id="SSF56420">
    <property type="entry name" value="Peptide deformylase"/>
    <property type="match status" value="1"/>
</dbReference>
<dbReference type="AlphaFoldDB" id="T1CE62"/>
<feature type="non-terminal residue" evidence="2">
    <location>
        <position position="58"/>
    </location>
</feature>
<protein>
    <submittedName>
        <fullName evidence="2">Peptide deformylase</fullName>
    </submittedName>
</protein>
<reference evidence="2" key="1">
    <citation type="submission" date="2013-08" db="EMBL/GenBank/DDBJ databases">
        <authorList>
            <person name="Mendez C."/>
            <person name="Richter M."/>
            <person name="Ferrer M."/>
            <person name="Sanchez J."/>
        </authorList>
    </citation>
    <scope>NUCLEOTIDE SEQUENCE</scope>
</reference>
<dbReference type="InterPro" id="IPR023635">
    <property type="entry name" value="Peptide_deformylase"/>
</dbReference>
<accession>T1CE62</accession>
<gene>
    <name evidence="2" type="ORF">B1B_06506</name>
</gene>
<comment type="caution">
    <text evidence="2">The sequence shown here is derived from an EMBL/GenBank/DDBJ whole genome shotgun (WGS) entry which is preliminary data.</text>
</comment>
<dbReference type="InterPro" id="IPR036821">
    <property type="entry name" value="Peptide_deformylase_sf"/>
</dbReference>